<evidence type="ECO:0000313" key="3">
    <source>
        <dbReference type="Proteomes" id="UP000198748"/>
    </source>
</evidence>
<name>A0A1G6V4H6_9BACT</name>
<organism evidence="2 3">
    <name type="scientific">Dyadobacter soli</name>
    <dbReference type="NCBI Taxonomy" id="659014"/>
    <lineage>
        <taxon>Bacteria</taxon>
        <taxon>Pseudomonadati</taxon>
        <taxon>Bacteroidota</taxon>
        <taxon>Cytophagia</taxon>
        <taxon>Cytophagales</taxon>
        <taxon>Spirosomataceae</taxon>
        <taxon>Dyadobacter</taxon>
    </lineage>
</organism>
<accession>A0A1G6V4H6</accession>
<dbReference type="Proteomes" id="UP000198748">
    <property type="component" value="Unassembled WGS sequence"/>
</dbReference>
<protein>
    <submittedName>
        <fullName evidence="2">DinB superfamily protein</fullName>
    </submittedName>
</protein>
<dbReference type="AlphaFoldDB" id="A0A1G6V4H6"/>
<dbReference type="EMBL" id="FNAN01000001">
    <property type="protein sequence ID" value="SDD47795.1"/>
    <property type="molecule type" value="Genomic_DNA"/>
</dbReference>
<dbReference type="InterPro" id="IPR034660">
    <property type="entry name" value="DinB/YfiT-like"/>
</dbReference>
<dbReference type="Gene3D" id="1.20.120.450">
    <property type="entry name" value="dinb family like domain"/>
    <property type="match status" value="1"/>
</dbReference>
<gene>
    <name evidence="2" type="ORF">SAMN04487996_101119</name>
</gene>
<keyword evidence="3" id="KW-1185">Reference proteome</keyword>
<proteinExistence type="predicted"/>
<feature type="domain" description="DinB-like" evidence="1">
    <location>
        <begin position="36"/>
        <end position="189"/>
    </location>
</feature>
<sequence>MKISTIFTLVWLSAAVQCFGQEKLWTAADKQTTLDQLTRTRDAVVKETENLTPEQWAFRESPDRWSIGQIVEHLALWEIVWFRELTIGTRSKPQPELIKTSRPDSYYEEFIMEPNPHKAADISAPTGFIKGKDNLTFFLRGREQTLTFISKSEADMRALFEFTGTPDPRNMHQVLIYQWGHTDRHLRQILKVKSHPSYPK</sequence>
<reference evidence="3" key="1">
    <citation type="submission" date="2016-10" db="EMBL/GenBank/DDBJ databases">
        <authorList>
            <person name="Varghese N."/>
            <person name="Submissions S."/>
        </authorList>
    </citation>
    <scope>NUCLEOTIDE SEQUENCE [LARGE SCALE GENOMIC DNA]</scope>
    <source>
        <strain evidence="3">DSM 25329</strain>
    </source>
</reference>
<evidence type="ECO:0000259" key="1">
    <source>
        <dbReference type="Pfam" id="PF12867"/>
    </source>
</evidence>
<dbReference type="SUPFAM" id="SSF109854">
    <property type="entry name" value="DinB/YfiT-like putative metalloenzymes"/>
    <property type="match status" value="1"/>
</dbReference>
<dbReference type="OrthoDB" id="9807923at2"/>
<dbReference type="InterPro" id="IPR024775">
    <property type="entry name" value="DinB-like"/>
</dbReference>
<dbReference type="RefSeq" id="WP_090146270.1">
    <property type="nucleotide sequence ID" value="NZ_FNAN01000001.1"/>
</dbReference>
<evidence type="ECO:0000313" key="2">
    <source>
        <dbReference type="EMBL" id="SDD47795.1"/>
    </source>
</evidence>
<dbReference type="Pfam" id="PF12867">
    <property type="entry name" value="DinB_2"/>
    <property type="match status" value="1"/>
</dbReference>
<dbReference type="STRING" id="659014.SAMN04487996_101119"/>